<evidence type="ECO:0000313" key="1">
    <source>
        <dbReference type="EMBL" id="DAE22456.1"/>
    </source>
</evidence>
<organism evidence="1">
    <name type="scientific">CrAss-like virus sp. ctDAq1</name>
    <dbReference type="NCBI Taxonomy" id="2826822"/>
    <lineage>
        <taxon>Viruses</taxon>
        <taxon>Duplodnaviria</taxon>
        <taxon>Heunggongvirae</taxon>
        <taxon>Uroviricota</taxon>
        <taxon>Caudoviricetes</taxon>
        <taxon>Crassvirales</taxon>
    </lineage>
</organism>
<name>A0A8S5QTP2_9CAUD</name>
<accession>A0A8S5QTP2</accession>
<sequence>MELVRFENYGITISPEALLIRPLAVLWKRDKSVGKAKALQEIGYIYFMYDPASNYRMGIPDEDDRKEEILRDLGLPRTWKPDNDVQKAVDYYINMPHMNTEEINTLDSFMSLLIKIRDQCKNIDYTASDDPIKAMKDSIGLIKQVPEVVESLSKTKKLILASIEEEGRKRGKTMKKIGEDGFGNFV</sequence>
<reference evidence="1" key="1">
    <citation type="journal article" date="2021" name="Proc. Natl. Acad. Sci. U.S.A.">
        <title>A Catalog of Tens of Thousands of Viruses from Human Metagenomes Reveals Hidden Associations with Chronic Diseases.</title>
        <authorList>
            <person name="Tisza M.J."/>
            <person name="Buck C.B."/>
        </authorList>
    </citation>
    <scope>NUCLEOTIDE SEQUENCE</scope>
    <source>
        <strain evidence="1">CtDAq1</strain>
    </source>
</reference>
<proteinExistence type="predicted"/>
<dbReference type="EMBL" id="BK015733">
    <property type="protein sequence ID" value="DAE22456.1"/>
    <property type="molecule type" value="Genomic_DNA"/>
</dbReference>
<protein>
    <submittedName>
        <fullName evidence="1">Uncharacterized protein</fullName>
    </submittedName>
</protein>